<dbReference type="Proteomes" id="UP000245368">
    <property type="component" value="Chromosome"/>
</dbReference>
<dbReference type="EMBL" id="CP029494">
    <property type="protein sequence ID" value="AWN22876.1"/>
    <property type="molecule type" value="Genomic_DNA"/>
</dbReference>
<evidence type="ECO:0000313" key="1">
    <source>
        <dbReference type="EMBL" id="AWN22876.1"/>
    </source>
</evidence>
<protein>
    <submittedName>
        <fullName evidence="1">Uncharacterized protein</fullName>
    </submittedName>
</protein>
<reference evidence="1 2" key="1">
    <citation type="submission" date="2018-05" db="EMBL/GenBank/DDBJ databases">
        <title>Complete Genome Sequence of Deinococcus sp. strain 17bor-2.</title>
        <authorList>
            <person name="Srinivasan S."/>
        </authorList>
    </citation>
    <scope>NUCLEOTIDE SEQUENCE [LARGE SCALE GENOMIC DNA]</scope>
    <source>
        <strain evidence="1 2">17bor-2</strain>
    </source>
</reference>
<gene>
    <name evidence="1" type="ORF">DKM44_06240</name>
</gene>
<dbReference type="RefSeq" id="WP_109826212.1">
    <property type="nucleotide sequence ID" value="NZ_CP029494.1"/>
</dbReference>
<proteinExistence type="predicted"/>
<dbReference type="KEGG" id="dez:DKM44_06240"/>
<keyword evidence="2" id="KW-1185">Reference proteome</keyword>
<dbReference type="OrthoDB" id="73133at2"/>
<accession>A0A2Z3JFW9</accession>
<name>A0A2Z3JFW9_9DEIO</name>
<organism evidence="1 2">
    <name type="scientific">Deinococcus irradiatisoli</name>
    <dbReference type="NCBI Taxonomy" id="2202254"/>
    <lineage>
        <taxon>Bacteria</taxon>
        <taxon>Thermotogati</taxon>
        <taxon>Deinococcota</taxon>
        <taxon>Deinococci</taxon>
        <taxon>Deinococcales</taxon>
        <taxon>Deinococcaceae</taxon>
        <taxon>Deinococcus</taxon>
    </lineage>
</organism>
<dbReference type="AlphaFoldDB" id="A0A2Z3JFW9"/>
<sequence length="74" mass="8053">MSRAFVKEDGAGRWEAPATAKAYRVVWTGRGEGEVLRESDDLVELLLWARGRPQGSYALHSAEGTLLAQVHSAA</sequence>
<evidence type="ECO:0000313" key="2">
    <source>
        <dbReference type="Proteomes" id="UP000245368"/>
    </source>
</evidence>